<feature type="chain" id="PRO_5008533967" description="PDZ domain-containing protein" evidence="1">
    <location>
        <begin position="26"/>
        <end position="324"/>
    </location>
</feature>
<gene>
    <name evidence="3" type="ORF">A6F68_00550</name>
</gene>
<dbReference type="STRING" id="692370.A6F68_00550"/>
<proteinExistence type="predicted"/>
<accession>A0A1B2AAK5</accession>
<name>A0A1B2AAK5_9SPHN</name>
<dbReference type="Proteomes" id="UP000092932">
    <property type="component" value="Chromosome"/>
</dbReference>
<organism evidence="3 4">
    <name type="scientific">Tsuneonella dongtanensis</name>
    <dbReference type="NCBI Taxonomy" id="692370"/>
    <lineage>
        <taxon>Bacteria</taxon>
        <taxon>Pseudomonadati</taxon>
        <taxon>Pseudomonadota</taxon>
        <taxon>Alphaproteobacteria</taxon>
        <taxon>Sphingomonadales</taxon>
        <taxon>Erythrobacteraceae</taxon>
        <taxon>Tsuneonella</taxon>
    </lineage>
</organism>
<dbReference type="OrthoDB" id="7338723at2"/>
<feature type="signal peptide" evidence="1">
    <location>
        <begin position="1"/>
        <end position="25"/>
    </location>
</feature>
<feature type="domain" description="PDZ" evidence="2">
    <location>
        <begin position="94"/>
        <end position="125"/>
    </location>
</feature>
<sequence>MARVAARSMAGAIAALALASAPAVASPQADRAGLVRLQAEDLRLQSIGWRLATGNAAYCDARPAIGLLLQDMANYTEPARMRAAAGIAGDIAVQVVVPGSPAARAGLDANAEILAIDGRSMADLPPVKAGDWQRLTALHDGIDAALAANGKVRIAWRGAEGRLREETIAGVPACPSRFELLDSGGRAVADGKRVLIGRKFAGFEYGEDEIAAAIAHEFAHNLLSHKLWLRKVGRKQKNIRTSEREADRMMPWLLANAGYDPQAAVRFFERWGPGNDGWIFRARTHDGWDERAEGVAAEIEGMQSLVQPGGQADWRRHFRRETGS</sequence>
<protein>
    <recommendedName>
        <fullName evidence="2">PDZ domain-containing protein</fullName>
    </recommendedName>
</protein>
<dbReference type="AlphaFoldDB" id="A0A1B2AAK5"/>
<dbReference type="InterPro" id="IPR036034">
    <property type="entry name" value="PDZ_sf"/>
</dbReference>
<dbReference type="KEGG" id="ado:A6F68_00550"/>
<evidence type="ECO:0000259" key="2">
    <source>
        <dbReference type="Pfam" id="PF17820"/>
    </source>
</evidence>
<evidence type="ECO:0000313" key="3">
    <source>
        <dbReference type="EMBL" id="ANY19085.1"/>
    </source>
</evidence>
<evidence type="ECO:0000256" key="1">
    <source>
        <dbReference type="SAM" id="SignalP"/>
    </source>
</evidence>
<dbReference type="Pfam" id="PF17820">
    <property type="entry name" value="PDZ_6"/>
    <property type="match status" value="1"/>
</dbReference>
<keyword evidence="1" id="KW-0732">Signal</keyword>
<keyword evidence="4" id="KW-1185">Reference proteome</keyword>
<dbReference type="SUPFAM" id="SSF50156">
    <property type="entry name" value="PDZ domain-like"/>
    <property type="match status" value="1"/>
</dbReference>
<dbReference type="InterPro" id="IPR041489">
    <property type="entry name" value="PDZ_6"/>
</dbReference>
<reference evidence="3 4" key="1">
    <citation type="submission" date="2016-07" db="EMBL/GenBank/DDBJ databases">
        <title>Complete genome sequence of Altererythrobacter dongtanensis KCTC 22672, a type strain with esterase isolated from tidal flat.</title>
        <authorList>
            <person name="Cheng H."/>
            <person name="Wu Y.-H."/>
            <person name="Zhou P."/>
            <person name="Huo Y.-Y."/>
            <person name="Wang C.-S."/>
            <person name="Xu X.-W."/>
        </authorList>
    </citation>
    <scope>NUCLEOTIDE SEQUENCE [LARGE SCALE GENOMIC DNA]</scope>
    <source>
        <strain evidence="3 4">KCTC 22672</strain>
    </source>
</reference>
<dbReference type="EMBL" id="CP016591">
    <property type="protein sequence ID" value="ANY19085.1"/>
    <property type="molecule type" value="Genomic_DNA"/>
</dbReference>
<dbReference type="Gene3D" id="2.30.42.10">
    <property type="match status" value="1"/>
</dbReference>
<evidence type="ECO:0000313" key="4">
    <source>
        <dbReference type="Proteomes" id="UP000092932"/>
    </source>
</evidence>
<dbReference type="PATRIC" id="fig|692370.5.peg.566"/>